<feature type="signal peptide" evidence="5">
    <location>
        <begin position="1"/>
        <end position="24"/>
    </location>
</feature>
<evidence type="ECO:0000256" key="3">
    <source>
        <dbReference type="ARBA" id="ARBA00022729"/>
    </source>
</evidence>
<dbReference type="Gene3D" id="3.40.190.10">
    <property type="entry name" value="Periplasmic binding protein-like II"/>
    <property type="match status" value="2"/>
</dbReference>
<dbReference type="PROSITE" id="PS51257">
    <property type="entry name" value="PROKAR_LIPOPROTEIN"/>
    <property type="match status" value="1"/>
</dbReference>
<dbReference type="GO" id="GO:0042956">
    <property type="term" value="P:maltodextrin transmembrane transport"/>
    <property type="evidence" value="ECO:0007669"/>
    <property type="project" value="TreeGrafter"/>
</dbReference>
<dbReference type="Pfam" id="PF01547">
    <property type="entry name" value="SBP_bac_1"/>
    <property type="match status" value="1"/>
</dbReference>
<dbReference type="RefSeq" id="WP_271217901.1">
    <property type="nucleotide sequence ID" value="NZ_BAAAVD010000045.1"/>
</dbReference>
<keyword evidence="7" id="KW-1185">Reference proteome</keyword>
<dbReference type="SUPFAM" id="SSF53850">
    <property type="entry name" value="Periplasmic binding protein-like II"/>
    <property type="match status" value="1"/>
</dbReference>
<reference evidence="6" key="2">
    <citation type="submission" date="2023-01" db="EMBL/GenBank/DDBJ databases">
        <authorList>
            <person name="Sun Q."/>
            <person name="Evtushenko L."/>
        </authorList>
    </citation>
    <scope>NUCLEOTIDE SEQUENCE</scope>
    <source>
        <strain evidence="6">VKM Ac-2007</strain>
    </source>
</reference>
<keyword evidence="2" id="KW-0813">Transport</keyword>
<evidence type="ECO:0000313" key="6">
    <source>
        <dbReference type="EMBL" id="GLK09441.1"/>
    </source>
</evidence>
<dbReference type="PANTHER" id="PTHR30061">
    <property type="entry name" value="MALTOSE-BINDING PERIPLASMIC PROTEIN"/>
    <property type="match status" value="1"/>
</dbReference>
<evidence type="ECO:0000256" key="4">
    <source>
        <dbReference type="SAM" id="MobiDB-lite"/>
    </source>
</evidence>
<comment type="caution">
    <text evidence="6">The sequence shown here is derived from an EMBL/GenBank/DDBJ whole genome shotgun (WGS) entry which is preliminary data.</text>
</comment>
<name>A0A9W6I0Z1_9ACTN</name>
<organism evidence="6 7">
    <name type="scientific">Streptosporangium carneum</name>
    <dbReference type="NCBI Taxonomy" id="47481"/>
    <lineage>
        <taxon>Bacteria</taxon>
        <taxon>Bacillati</taxon>
        <taxon>Actinomycetota</taxon>
        <taxon>Actinomycetes</taxon>
        <taxon>Streptosporangiales</taxon>
        <taxon>Streptosporangiaceae</taxon>
        <taxon>Streptosporangium</taxon>
    </lineage>
</organism>
<dbReference type="PANTHER" id="PTHR30061:SF50">
    <property type="entry name" value="MALTOSE_MALTODEXTRIN-BINDING PERIPLASMIC PROTEIN"/>
    <property type="match status" value="1"/>
</dbReference>
<dbReference type="GO" id="GO:0015768">
    <property type="term" value="P:maltose transport"/>
    <property type="evidence" value="ECO:0007669"/>
    <property type="project" value="TreeGrafter"/>
</dbReference>
<evidence type="ECO:0000256" key="1">
    <source>
        <dbReference type="ARBA" id="ARBA00008520"/>
    </source>
</evidence>
<feature type="region of interest" description="Disordered" evidence="4">
    <location>
        <begin position="28"/>
        <end position="48"/>
    </location>
</feature>
<proteinExistence type="inferred from homology"/>
<dbReference type="EMBL" id="BSEV01000005">
    <property type="protein sequence ID" value="GLK09441.1"/>
    <property type="molecule type" value="Genomic_DNA"/>
</dbReference>
<dbReference type="AlphaFoldDB" id="A0A9W6I0Z1"/>
<reference evidence="6" key="1">
    <citation type="journal article" date="2014" name="Int. J. Syst. Evol. Microbiol.">
        <title>Complete genome sequence of Corynebacterium casei LMG S-19264T (=DSM 44701T), isolated from a smear-ripened cheese.</title>
        <authorList>
            <consortium name="US DOE Joint Genome Institute (JGI-PGF)"/>
            <person name="Walter F."/>
            <person name="Albersmeier A."/>
            <person name="Kalinowski J."/>
            <person name="Ruckert C."/>
        </authorList>
    </citation>
    <scope>NUCLEOTIDE SEQUENCE</scope>
    <source>
        <strain evidence="6">VKM Ac-2007</strain>
    </source>
</reference>
<dbReference type="GO" id="GO:1901982">
    <property type="term" value="F:maltose binding"/>
    <property type="evidence" value="ECO:0007669"/>
    <property type="project" value="TreeGrafter"/>
</dbReference>
<feature type="chain" id="PRO_5040931044" evidence="5">
    <location>
        <begin position="25"/>
        <end position="448"/>
    </location>
</feature>
<protein>
    <submittedName>
        <fullName evidence="6">Sugar ABC transporter substrate-binding protein</fullName>
    </submittedName>
</protein>
<accession>A0A9W6I0Z1</accession>
<dbReference type="CDD" id="cd14747">
    <property type="entry name" value="PBP2_MalE"/>
    <property type="match status" value="1"/>
</dbReference>
<sequence length="448" mass="47927">MKFTKIAVSTATTAVLALGLAACGSGTSTSTSDSASADPSAAASSAGPKYAGQTLSFWRWGDPTPEQKSVMEKVVADFEKNTGAKVNVQWSPWTGYAEKFQAAAAGSETPDVTEIGNTDVITWAAQDVFLDLTDKVGAFPGKGGISQGMWDTDTLDGKIYGVPWMAGDRAVIYRKDWFKELKLEVPKTWDELVAAAKTISEKKKGTAGFEFNGGSDMMQSLAPFVWGVGGEIAKSENGKWVSKLSEPTAREGIKFYTDLITAHKVSPVASLGRNSIEIARNFANGKTGMYIDGSWAKAEISKTNKKLSESENVGAFALPAKDGNIAPQFAGGSDLAIGKDSKHPEAAWELIQMLMTEENNQANADAMGLFPTYGSLLQGEKYKSDEWLGPFAAGLVNGKGLPASPNWVEVDKNKLVIHNMLRDIVQGKKTLEAATDEAGKQVEELLNQ</sequence>
<dbReference type="GO" id="GO:0055052">
    <property type="term" value="C:ATP-binding cassette (ABC) transporter complex, substrate-binding subunit-containing"/>
    <property type="evidence" value="ECO:0007669"/>
    <property type="project" value="TreeGrafter"/>
</dbReference>
<keyword evidence="3 5" id="KW-0732">Signal</keyword>
<comment type="similarity">
    <text evidence="1">Belongs to the bacterial solute-binding protein 1 family.</text>
</comment>
<dbReference type="InterPro" id="IPR006059">
    <property type="entry name" value="SBP"/>
</dbReference>
<dbReference type="Proteomes" id="UP001143474">
    <property type="component" value="Unassembled WGS sequence"/>
</dbReference>
<evidence type="ECO:0000256" key="2">
    <source>
        <dbReference type="ARBA" id="ARBA00022448"/>
    </source>
</evidence>
<gene>
    <name evidence="6" type="ORF">GCM10017600_28470</name>
</gene>
<evidence type="ECO:0000256" key="5">
    <source>
        <dbReference type="SAM" id="SignalP"/>
    </source>
</evidence>
<evidence type="ECO:0000313" key="7">
    <source>
        <dbReference type="Proteomes" id="UP001143474"/>
    </source>
</evidence>